<protein>
    <recommendedName>
        <fullName evidence="4 5">N5-carboxyaminoimidazole ribonucleotide synthase</fullName>
        <shortName evidence="4 5">N5-CAIR synthase</shortName>
        <ecNumber evidence="4 5">6.3.4.18</ecNumber>
    </recommendedName>
    <alternativeName>
        <fullName evidence="4 5">5-(carboxyamino)imidazole ribonucleotide synthetase</fullName>
    </alternativeName>
</protein>
<dbReference type="InterPro" id="IPR005875">
    <property type="entry name" value="PurK"/>
</dbReference>
<feature type="binding site" evidence="4">
    <location>
        <begin position="150"/>
        <end position="156"/>
    </location>
    <ligand>
        <name>ATP</name>
        <dbReference type="ChEBI" id="CHEBI:30616"/>
    </ligand>
</feature>
<dbReference type="EMBL" id="CP019454">
    <property type="protein sequence ID" value="AUW93321.1"/>
    <property type="molecule type" value="Genomic_DNA"/>
</dbReference>
<dbReference type="NCBIfam" id="NF004679">
    <property type="entry name" value="PRK06019.1-5"/>
    <property type="match status" value="1"/>
</dbReference>
<dbReference type="Gene3D" id="3.40.50.20">
    <property type="match status" value="1"/>
</dbReference>
<feature type="binding site" evidence="4">
    <location>
        <begin position="264"/>
        <end position="265"/>
    </location>
    <ligand>
        <name>ATP</name>
        <dbReference type="ChEBI" id="CHEBI:30616"/>
    </ligand>
</feature>
<dbReference type="Gene3D" id="3.30.470.20">
    <property type="entry name" value="ATP-grasp fold, B domain"/>
    <property type="match status" value="1"/>
</dbReference>
<comment type="catalytic activity">
    <reaction evidence="4 5">
        <text>5-amino-1-(5-phospho-beta-D-ribosyl)imidazole + hydrogencarbonate + ATP = 5-carboxyamino-1-(5-phospho-D-ribosyl)imidazole + ADP + phosphate + 2 H(+)</text>
        <dbReference type="Rhea" id="RHEA:19317"/>
        <dbReference type="ChEBI" id="CHEBI:15378"/>
        <dbReference type="ChEBI" id="CHEBI:17544"/>
        <dbReference type="ChEBI" id="CHEBI:30616"/>
        <dbReference type="ChEBI" id="CHEBI:43474"/>
        <dbReference type="ChEBI" id="CHEBI:58730"/>
        <dbReference type="ChEBI" id="CHEBI:137981"/>
        <dbReference type="ChEBI" id="CHEBI:456216"/>
        <dbReference type="EC" id="6.3.4.18"/>
    </reaction>
</comment>
<feature type="binding site" evidence="4">
    <location>
        <position position="211"/>
    </location>
    <ligand>
        <name>ATP</name>
        <dbReference type="ChEBI" id="CHEBI:30616"/>
    </ligand>
</feature>
<dbReference type="InterPro" id="IPR013815">
    <property type="entry name" value="ATP_grasp_subdomain_1"/>
</dbReference>
<dbReference type="Gene3D" id="3.30.1490.20">
    <property type="entry name" value="ATP-grasp fold, A domain"/>
    <property type="match status" value="1"/>
</dbReference>
<dbReference type="Pfam" id="PF17769">
    <property type="entry name" value="PurK_C"/>
    <property type="match status" value="1"/>
</dbReference>
<evidence type="ECO:0000259" key="6">
    <source>
        <dbReference type="PROSITE" id="PS50975"/>
    </source>
</evidence>
<dbReference type="InterPro" id="IPR003135">
    <property type="entry name" value="ATP-grasp_carboxylate-amine"/>
</dbReference>
<keyword evidence="8" id="KW-1185">Reference proteome</keyword>
<dbReference type="NCBIfam" id="NF004675">
    <property type="entry name" value="PRK06019.1-1"/>
    <property type="match status" value="1"/>
</dbReference>
<dbReference type="InterPro" id="IPR016185">
    <property type="entry name" value="PreATP-grasp_dom_sf"/>
</dbReference>
<feature type="binding site" evidence="4">
    <location>
        <begin position="180"/>
        <end position="183"/>
    </location>
    <ligand>
        <name>ATP</name>
        <dbReference type="ChEBI" id="CHEBI:30616"/>
    </ligand>
</feature>
<dbReference type="HAMAP" id="MF_01928">
    <property type="entry name" value="PurK"/>
    <property type="match status" value="1"/>
</dbReference>
<feature type="binding site" evidence="4">
    <location>
        <position position="188"/>
    </location>
    <ligand>
        <name>ATP</name>
        <dbReference type="ChEBI" id="CHEBI:30616"/>
    </ligand>
</feature>
<feature type="binding site" evidence="4">
    <location>
        <position position="145"/>
    </location>
    <ligand>
        <name>ATP</name>
        <dbReference type="ChEBI" id="CHEBI:30616"/>
    </ligand>
</feature>
<evidence type="ECO:0000256" key="3">
    <source>
        <dbReference type="ARBA" id="ARBA00022840"/>
    </source>
</evidence>
<dbReference type="InterPro" id="IPR040686">
    <property type="entry name" value="PurK_C"/>
</dbReference>
<keyword evidence="3 4" id="KW-0067">ATP-binding</keyword>
<dbReference type="PANTHER" id="PTHR11609:SF5">
    <property type="entry name" value="PHOSPHORIBOSYLAMINOIMIDAZOLE CARBOXYLASE"/>
    <property type="match status" value="1"/>
</dbReference>
<comment type="function">
    <text evidence="4">Catalyzes the ATP-dependent conversion of 5-aminoimidazole ribonucleotide (AIR) and HCO(3)(-) to N5-carboxyaminoimidazole ribonucleotide (N5-CAIR).</text>
</comment>
<dbReference type="Pfam" id="PF02222">
    <property type="entry name" value="ATP-grasp"/>
    <property type="match status" value="1"/>
</dbReference>
<dbReference type="InterPro" id="IPR011761">
    <property type="entry name" value="ATP-grasp"/>
</dbReference>
<dbReference type="SUPFAM" id="SSF51246">
    <property type="entry name" value="Rudiment single hybrid motif"/>
    <property type="match status" value="1"/>
</dbReference>
<feature type="binding site" evidence="4">
    <location>
        <position position="106"/>
    </location>
    <ligand>
        <name>ATP</name>
        <dbReference type="ChEBI" id="CHEBI:30616"/>
    </ligand>
</feature>
<dbReference type="InterPro" id="IPR011054">
    <property type="entry name" value="Rudment_hybrid_motif"/>
</dbReference>
<gene>
    <name evidence="4 5" type="primary">purK</name>
    <name evidence="7" type="ORF">BXT84_04600</name>
</gene>
<evidence type="ECO:0000256" key="2">
    <source>
        <dbReference type="ARBA" id="ARBA00022755"/>
    </source>
</evidence>
<reference evidence="7 8" key="1">
    <citation type="journal article" date="2019" name="Sci. Rep.">
        <title>Sulfobacillus thermotolerans: new insights into resistance and metabolic capacities of acidophilic chemolithotrophs.</title>
        <authorList>
            <person name="Panyushkina A.E."/>
            <person name="Babenko V.V."/>
            <person name="Nikitina A.S."/>
            <person name="Selezneva O.V."/>
            <person name="Tsaplina I.A."/>
            <person name="Letarova M.A."/>
            <person name="Kostryukova E.S."/>
            <person name="Letarov A.V."/>
        </authorList>
    </citation>
    <scope>NUCLEOTIDE SEQUENCE [LARGE SCALE GENOMIC DNA]</scope>
    <source>
        <strain evidence="7 8">Kr1</strain>
    </source>
</reference>
<dbReference type="NCBIfam" id="TIGR01161">
    <property type="entry name" value="purK"/>
    <property type="match status" value="1"/>
</dbReference>
<keyword evidence="2 4" id="KW-0658">Purine biosynthesis</keyword>
<comment type="subunit">
    <text evidence="4 5">Homodimer.</text>
</comment>
<dbReference type="Pfam" id="PF22660">
    <property type="entry name" value="RS_preATP-grasp-like"/>
    <property type="match status" value="1"/>
</dbReference>
<dbReference type="PROSITE" id="PS50975">
    <property type="entry name" value="ATP_GRASP"/>
    <property type="match status" value="1"/>
</dbReference>
<accession>A0ABN5GZY6</accession>
<proteinExistence type="inferred from homology"/>
<organism evidence="7 8">
    <name type="scientific">Sulfobacillus thermotolerans</name>
    <dbReference type="NCBI Taxonomy" id="338644"/>
    <lineage>
        <taxon>Bacteria</taxon>
        <taxon>Bacillati</taxon>
        <taxon>Bacillota</taxon>
        <taxon>Clostridia</taxon>
        <taxon>Eubacteriales</taxon>
        <taxon>Clostridiales Family XVII. Incertae Sedis</taxon>
        <taxon>Sulfobacillus</taxon>
    </lineage>
</organism>
<dbReference type="NCBIfam" id="NF004676">
    <property type="entry name" value="PRK06019.1-2"/>
    <property type="match status" value="1"/>
</dbReference>
<comment type="similarity">
    <text evidence="4 5">Belongs to the PurK/PurT family.</text>
</comment>
<evidence type="ECO:0000313" key="8">
    <source>
        <dbReference type="Proteomes" id="UP000325292"/>
    </source>
</evidence>
<keyword evidence="1 4" id="KW-0547">Nucleotide-binding</keyword>
<dbReference type="SUPFAM" id="SSF56059">
    <property type="entry name" value="Glutathione synthetase ATP-binding domain-like"/>
    <property type="match status" value="1"/>
</dbReference>
<dbReference type="EC" id="6.3.4.18" evidence="4 5"/>
<evidence type="ECO:0000313" key="7">
    <source>
        <dbReference type="EMBL" id="AUW93321.1"/>
    </source>
</evidence>
<sequence>MTTVRPGEYIGIIGGGQLGRMMADEAHDLGFKVVVLDPDENAPLCQVADARIIADYGDQAAVAKLAQMAKVVTYEFENVDAAVLAACEAERRLFPNTRLLSISQDRIQEKATFRALGLRTADYLAVTGVQGEPWTQVARFPVIVKTARGGYDGHGQRICGSAQELQGVLEEWRDISVVVEQVVPFDKEVSVVLSRDQGGQIVDFGLIENHHRNGILDFSISPAPVAPIVRERATSYAYRLAIELDLVGTMAVEFFVIGDDVLVNEMAPRPHNSGHLTIEAFEYSQFAQHIRAVAGLPLGQTRQLSAAAMANLLGDIWTASDQPNFSAALAIPSTHLHLYGKATPRPARKMGHLTVLADSPNTALRRADQARRALTGP</sequence>
<dbReference type="Proteomes" id="UP000325292">
    <property type="component" value="Chromosome"/>
</dbReference>
<dbReference type="SUPFAM" id="SSF52440">
    <property type="entry name" value="PreATP-grasp domain"/>
    <property type="match status" value="1"/>
</dbReference>
<dbReference type="InterPro" id="IPR054350">
    <property type="entry name" value="PurT/PurK_preATP-grasp"/>
</dbReference>
<evidence type="ECO:0000256" key="1">
    <source>
        <dbReference type="ARBA" id="ARBA00022741"/>
    </source>
</evidence>
<evidence type="ECO:0000256" key="5">
    <source>
        <dbReference type="RuleBase" id="RU361200"/>
    </source>
</evidence>
<comment type="pathway">
    <text evidence="4 5">Purine metabolism; IMP biosynthesis via de novo pathway; 5-amino-1-(5-phospho-D-ribosyl)imidazole-4-carboxylate from 5-amino-1-(5-phospho-D-ribosyl)imidazole (N5-CAIR route): step 1/2.</text>
</comment>
<dbReference type="PANTHER" id="PTHR11609">
    <property type="entry name" value="PURINE BIOSYNTHESIS PROTEIN 6/7, PUR6/7"/>
    <property type="match status" value="1"/>
</dbReference>
<name>A0ABN5GZY6_9FIRM</name>
<keyword evidence="4 5" id="KW-0436">Ligase</keyword>
<feature type="domain" description="ATP-grasp" evidence="6">
    <location>
        <begin position="110"/>
        <end position="294"/>
    </location>
</feature>
<evidence type="ECO:0000256" key="4">
    <source>
        <dbReference type="HAMAP-Rule" id="MF_01928"/>
    </source>
</evidence>
<comment type="function">
    <text evidence="5">Catalyzes the ATP-dependent conversion of 5-aminoimidazole ribonucleotide (AIR) and HCO(3)- to N5-carboxyaminoimidazole ribonucleotide (N5-CAIR).</text>
</comment>